<dbReference type="PANTHER" id="PTHR45947:SF3">
    <property type="entry name" value="SULFOQUINOVOSYL TRANSFERASE SQD2"/>
    <property type="match status" value="1"/>
</dbReference>
<dbReference type="RefSeq" id="WP_089408682.1">
    <property type="nucleotide sequence ID" value="NZ_FZOU01000004.1"/>
</dbReference>
<dbReference type="EMBL" id="FZOU01000004">
    <property type="protein sequence ID" value="SNT06405.1"/>
    <property type="molecule type" value="Genomic_DNA"/>
</dbReference>
<dbReference type="Proteomes" id="UP000198356">
    <property type="component" value="Unassembled WGS sequence"/>
</dbReference>
<dbReference type="Pfam" id="PF13439">
    <property type="entry name" value="Glyco_transf_4"/>
    <property type="match status" value="1"/>
</dbReference>
<dbReference type="InterPro" id="IPR001296">
    <property type="entry name" value="Glyco_trans_1"/>
</dbReference>
<dbReference type="InterPro" id="IPR050194">
    <property type="entry name" value="Glycosyltransferase_grp1"/>
</dbReference>
<dbReference type="AlphaFoldDB" id="A0A239JKP3"/>
<name>A0A239JKP3_9BACT</name>
<dbReference type="SUPFAM" id="SSF53756">
    <property type="entry name" value="UDP-Glycosyltransferase/glycogen phosphorylase"/>
    <property type="match status" value="1"/>
</dbReference>
<organism evidence="3 4">
    <name type="scientific">Granulicella rosea</name>
    <dbReference type="NCBI Taxonomy" id="474952"/>
    <lineage>
        <taxon>Bacteria</taxon>
        <taxon>Pseudomonadati</taxon>
        <taxon>Acidobacteriota</taxon>
        <taxon>Terriglobia</taxon>
        <taxon>Terriglobales</taxon>
        <taxon>Acidobacteriaceae</taxon>
        <taxon>Granulicella</taxon>
    </lineage>
</organism>
<keyword evidence="3" id="KW-0808">Transferase</keyword>
<dbReference type="OrthoDB" id="9801609at2"/>
<evidence type="ECO:0000259" key="2">
    <source>
        <dbReference type="Pfam" id="PF13439"/>
    </source>
</evidence>
<accession>A0A239JKP3</accession>
<reference evidence="3 4" key="1">
    <citation type="submission" date="2017-06" db="EMBL/GenBank/DDBJ databases">
        <authorList>
            <person name="Kim H.J."/>
            <person name="Triplett B.A."/>
        </authorList>
    </citation>
    <scope>NUCLEOTIDE SEQUENCE [LARGE SCALE GENOMIC DNA]</scope>
    <source>
        <strain evidence="3 4">DSM 18704</strain>
    </source>
</reference>
<dbReference type="PANTHER" id="PTHR45947">
    <property type="entry name" value="SULFOQUINOVOSYL TRANSFERASE SQD2"/>
    <property type="match status" value="1"/>
</dbReference>
<sequence length="370" mass="41063">MRIAVFHDNFCQAGGAELVATELHKALPGAQMHTTLLAEERLTPYLQQLKIQTTWMQRLPARAKLFRAYFLLYPFAVDHADLGAYDLIVTSCFGYAKGVRRGPGALHICYCHTPMRWVWRTEDYLARERGSQWKNLLLALPLRWLKRWEMRAAKRPDVYIANSQVVAKRLRHAFGVEATVIPPPIDTARFAPPPGAPETPPEDFYLLLSRLVPYKRFDLAVQACVDLGRRLVVIGDGPDRARLESLAAGHGNIQFLGRAPNEVVVDHARRCRALLFPGEEDFGMTPLEVNAAGRPVVAFRGGGATETVVPGLNGVFFDEPTPASLAAGIVQLEGMSWDAAAIRAHAAGYDEAVFRARVKAFVDEALERKG</sequence>
<dbReference type="Pfam" id="PF00534">
    <property type="entry name" value="Glycos_transf_1"/>
    <property type="match status" value="1"/>
</dbReference>
<evidence type="ECO:0000313" key="3">
    <source>
        <dbReference type="EMBL" id="SNT06405.1"/>
    </source>
</evidence>
<dbReference type="Gene3D" id="3.40.50.2000">
    <property type="entry name" value="Glycogen Phosphorylase B"/>
    <property type="match status" value="2"/>
</dbReference>
<gene>
    <name evidence="3" type="ORF">SAMN05421770_1045</name>
</gene>
<evidence type="ECO:0000313" key="4">
    <source>
        <dbReference type="Proteomes" id="UP000198356"/>
    </source>
</evidence>
<dbReference type="GO" id="GO:0016757">
    <property type="term" value="F:glycosyltransferase activity"/>
    <property type="evidence" value="ECO:0007669"/>
    <property type="project" value="InterPro"/>
</dbReference>
<proteinExistence type="predicted"/>
<feature type="domain" description="Glycosyltransferase subfamily 4-like N-terminal" evidence="2">
    <location>
        <begin position="14"/>
        <end position="189"/>
    </location>
</feature>
<dbReference type="InterPro" id="IPR028098">
    <property type="entry name" value="Glyco_trans_4-like_N"/>
</dbReference>
<feature type="domain" description="Glycosyl transferase family 1" evidence="1">
    <location>
        <begin position="202"/>
        <end position="333"/>
    </location>
</feature>
<evidence type="ECO:0000259" key="1">
    <source>
        <dbReference type="Pfam" id="PF00534"/>
    </source>
</evidence>
<protein>
    <submittedName>
        <fullName evidence="3">Glycosyltransferase involved in cell wall bisynthesis</fullName>
    </submittedName>
</protein>
<keyword evidence="4" id="KW-1185">Reference proteome</keyword>